<dbReference type="InterPro" id="IPR016482">
    <property type="entry name" value="SecG/Sec61-beta/Sbh"/>
</dbReference>
<sequence>MVKLRKGRRAYTPSSALGIMRFFDAESKAPKLSPELVVAIAIAFILIILVLHIAAL</sequence>
<keyword evidence="5 9" id="KW-1133">Transmembrane helix</keyword>
<comment type="subcellular location">
    <subcellularLocation>
        <location evidence="8">Endomembrane system</location>
        <topology evidence="8">Single-pass membrane protein</topology>
    </subcellularLocation>
</comment>
<keyword evidence="7 9" id="KW-0472">Membrane</keyword>
<proteinExistence type="inferred from homology"/>
<organism evidence="10 11">
    <name type="scientific">Candidatus Iainarchaeum sp</name>
    <dbReference type="NCBI Taxonomy" id="3101447"/>
    <lineage>
        <taxon>Archaea</taxon>
        <taxon>Candidatus Iainarchaeota</taxon>
        <taxon>Candidatus Iainarchaeia</taxon>
        <taxon>Candidatus Iainarchaeales</taxon>
        <taxon>Candidatus Iainarchaeaceae</taxon>
        <taxon>Candidatus Iainarchaeum</taxon>
    </lineage>
</organism>
<evidence type="ECO:0000256" key="6">
    <source>
        <dbReference type="ARBA" id="ARBA00023010"/>
    </source>
</evidence>
<dbReference type="GO" id="GO:0015031">
    <property type="term" value="P:protein transport"/>
    <property type="evidence" value="ECO:0007669"/>
    <property type="project" value="UniProtKB-KW"/>
</dbReference>
<protein>
    <submittedName>
        <fullName evidence="10">Preprotein translocase subunit Sec61beta</fullName>
    </submittedName>
</protein>
<evidence type="ECO:0000256" key="3">
    <source>
        <dbReference type="ARBA" id="ARBA00022692"/>
    </source>
</evidence>
<accession>A0A497JGZ3</accession>
<evidence type="ECO:0000256" key="4">
    <source>
        <dbReference type="ARBA" id="ARBA00022927"/>
    </source>
</evidence>
<feature type="transmembrane region" description="Helical" evidence="9">
    <location>
        <begin position="36"/>
        <end position="55"/>
    </location>
</feature>
<dbReference type="AlphaFoldDB" id="A0A497JGZ3"/>
<evidence type="ECO:0000256" key="1">
    <source>
        <dbReference type="ARBA" id="ARBA00006103"/>
    </source>
</evidence>
<dbReference type="NCBIfam" id="NF002318">
    <property type="entry name" value="PRK01253.1"/>
    <property type="match status" value="1"/>
</dbReference>
<evidence type="ECO:0000256" key="2">
    <source>
        <dbReference type="ARBA" id="ARBA00022448"/>
    </source>
</evidence>
<keyword evidence="6" id="KW-0811">Translocation</keyword>
<keyword evidence="2" id="KW-0813">Transport</keyword>
<dbReference type="EMBL" id="QMWO01000031">
    <property type="protein sequence ID" value="RLG69982.1"/>
    <property type="molecule type" value="Genomic_DNA"/>
</dbReference>
<evidence type="ECO:0000256" key="5">
    <source>
        <dbReference type="ARBA" id="ARBA00022989"/>
    </source>
</evidence>
<comment type="similarity">
    <text evidence="1">Belongs to the SEC61-beta family.</text>
</comment>
<name>A0A497JGZ3_9ARCH</name>
<evidence type="ECO:0000313" key="11">
    <source>
        <dbReference type="Proteomes" id="UP000277633"/>
    </source>
</evidence>
<dbReference type="Pfam" id="PF03911">
    <property type="entry name" value="Sec61_beta"/>
    <property type="match status" value="1"/>
</dbReference>
<comment type="caution">
    <text evidence="10">The sequence shown here is derived from an EMBL/GenBank/DDBJ whole genome shotgun (WGS) entry which is preliminary data.</text>
</comment>
<keyword evidence="4" id="KW-0653">Protein transport</keyword>
<keyword evidence="3 9" id="KW-0812">Transmembrane</keyword>
<gene>
    <name evidence="10" type="ORF">DRO07_01270</name>
</gene>
<reference evidence="10 11" key="1">
    <citation type="submission" date="2018-06" db="EMBL/GenBank/DDBJ databases">
        <title>Extensive metabolic versatility and redundancy in microbially diverse, dynamic hydrothermal sediments.</title>
        <authorList>
            <person name="Dombrowski N."/>
            <person name="Teske A."/>
            <person name="Baker B.J."/>
        </authorList>
    </citation>
    <scope>NUCLEOTIDE SEQUENCE [LARGE SCALE GENOMIC DNA]</scope>
    <source>
        <strain evidence="10">B9_G13</strain>
    </source>
</reference>
<evidence type="ECO:0000256" key="9">
    <source>
        <dbReference type="SAM" id="Phobius"/>
    </source>
</evidence>
<evidence type="ECO:0000256" key="7">
    <source>
        <dbReference type="ARBA" id="ARBA00023136"/>
    </source>
</evidence>
<dbReference type="Proteomes" id="UP000277633">
    <property type="component" value="Unassembled WGS sequence"/>
</dbReference>
<evidence type="ECO:0000256" key="8">
    <source>
        <dbReference type="ARBA" id="ARBA00037847"/>
    </source>
</evidence>
<dbReference type="GO" id="GO:0012505">
    <property type="term" value="C:endomembrane system"/>
    <property type="evidence" value="ECO:0007669"/>
    <property type="project" value="UniProtKB-SubCell"/>
</dbReference>
<evidence type="ECO:0000313" key="10">
    <source>
        <dbReference type="EMBL" id="RLG69982.1"/>
    </source>
</evidence>